<feature type="compositionally biased region" description="Low complexity" evidence="19">
    <location>
        <begin position="199"/>
        <end position="208"/>
    </location>
</feature>
<feature type="compositionally biased region" description="Basic and acidic residues" evidence="19">
    <location>
        <begin position="695"/>
        <end position="714"/>
    </location>
</feature>
<dbReference type="InterPro" id="IPR051272">
    <property type="entry name" value="RIO-type_Ser/Thr_kinase"/>
</dbReference>
<proteinExistence type="inferred from homology"/>
<dbReference type="FunFam" id="3.30.200.20:FF:000148">
    <property type="entry name" value="Serine/threonine-protein kinase RIO1"/>
    <property type="match status" value="1"/>
</dbReference>
<dbReference type="EMBL" id="KZ819287">
    <property type="protein sequence ID" value="PWN99593.1"/>
    <property type="molecule type" value="Genomic_DNA"/>
</dbReference>
<evidence type="ECO:0000313" key="22">
    <source>
        <dbReference type="Proteomes" id="UP000245946"/>
    </source>
</evidence>
<evidence type="ECO:0000259" key="20">
    <source>
        <dbReference type="SMART" id="SM00090"/>
    </source>
</evidence>
<dbReference type="Proteomes" id="UP000245946">
    <property type="component" value="Unassembled WGS sequence"/>
</dbReference>
<keyword evidence="13" id="KW-0378">Hydrolase</keyword>
<name>A0A316ZH31_9BASI</name>
<feature type="compositionally biased region" description="Low complexity" evidence="19">
    <location>
        <begin position="105"/>
        <end position="127"/>
    </location>
</feature>
<dbReference type="OrthoDB" id="205248at2759"/>
<evidence type="ECO:0000256" key="1">
    <source>
        <dbReference type="ARBA" id="ARBA00001946"/>
    </source>
</evidence>
<dbReference type="SUPFAM" id="SSF56112">
    <property type="entry name" value="Protein kinase-like (PK-like)"/>
    <property type="match status" value="1"/>
</dbReference>
<dbReference type="EC" id="2.7.11.1" evidence="4"/>
<feature type="region of interest" description="Disordered" evidence="19">
    <location>
        <begin position="199"/>
        <end position="230"/>
    </location>
</feature>
<dbReference type="Gene3D" id="3.30.200.20">
    <property type="entry name" value="Phosphorylase Kinase, domain 1"/>
    <property type="match status" value="1"/>
</dbReference>
<dbReference type="PANTHER" id="PTHR45723">
    <property type="entry name" value="SERINE/THREONINE-PROTEIN KINASE RIO1"/>
    <property type="match status" value="1"/>
</dbReference>
<evidence type="ECO:0000256" key="19">
    <source>
        <dbReference type="SAM" id="MobiDB-lite"/>
    </source>
</evidence>
<evidence type="ECO:0000256" key="17">
    <source>
        <dbReference type="ARBA" id="ARBA00048679"/>
    </source>
</evidence>
<dbReference type="STRING" id="58919.A0A316ZH31"/>
<feature type="compositionally biased region" description="Acidic residues" evidence="19">
    <location>
        <begin position="667"/>
        <end position="685"/>
    </location>
</feature>
<evidence type="ECO:0000256" key="4">
    <source>
        <dbReference type="ARBA" id="ARBA00012513"/>
    </source>
</evidence>
<dbReference type="InterPro" id="IPR018935">
    <property type="entry name" value="RIO_kinase_CS"/>
</dbReference>
<evidence type="ECO:0000256" key="12">
    <source>
        <dbReference type="ARBA" id="ARBA00022777"/>
    </source>
</evidence>
<dbReference type="AlphaFoldDB" id="A0A316ZH31"/>
<feature type="non-terminal residue" evidence="21">
    <location>
        <position position="1"/>
    </location>
</feature>
<feature type="region of interest" description="Disordered" evidence="19">
    <location>
        <begin position="105"/>
        <end position="155"/>
    </location>
</feature>
<sequence>MTAAPHPDQFDDAPDDDTAAPAGAPQPSAPRIDDDAASAGEYEQELSAWYAQHGISPGDEEEYEEEDEDEYEEEGLSAMGTVEDADWEMARGDFTKLYNRSRQLASVAQASSGNASGSAASQAAANVPLPAMNRARRAPVKRTGGAEAARPAGSGEASTSAAAALAIGAHANKTEAQLSNMSHLSSRLKILDAYDPSASAGGAVSGGVPRKGAAGAGEKRNKDKADRATTDGVLDPRTMVILFKMLARGLLAQIDGCVSTGKEANVYHASTPPPEGSPESTRGGNVALKIYKTSILVFKDRDRYVSGEFRFRHGYARHNPRKMVRLWAEKEARNLKRLVSASIRAPRPIELRDHVLVMDFLGGQDGWASPRLRDAEEQIDNERGPEGWGDLYREMLVGMRTMYHECRLVHADLSEYNVLYHQGHLWIIDVSQSVEHDHPRAFDFLRADIAHVDDYFSKRGGVATLGLRATFDWITREPQARAHGGRRGGRAGLEKEDGDAESAVVTETPAVMTDAQRAMAKALLGQDADEPTVLPAASHVVLSGPFASIEVQPRAPGESDAELTDKLEQLMTRLAAGEAIAPLEASGSSKAEAPAPSTERPRGTAQDEAVFKDAYIPRTLDEVYDPERDVAILQKPGGAQELIYAGITGMEGVQEGEQKQAAAATESSDESDGSDSDGESGEEEDGRPKVLRGHRHEDRDAKKERKAAVKEAAREKRKTKMPKKVKAAMMRKK</sequence>
<evidence type="ECO:0000256" key="7">
    <source>
        <dbReference type="ARBA" id="ARBA00022517"/>
    </source>
</evidence>
<protein>
    <recommendedName>
        <fullName evidence="5">Serine/threonine-protein kinase RIO1</fullName>
        <ecNumber evidence="4">2.7.11.1</ecNumber>
    </recommendedName>
    <alternativeName>
        <fullName evidence="18">Serine/threonine-protein kinase rio1</fullName>
    </alternativeName>
</protein>
<dbReference type="RefSeq" id="XP_025599872.1">
    <property type="nucleotide sequence ID" value="XM_025740828.1"/>
</dbReference>
<evidence type="ECO:0000256" key="13">
    <source>
        <dbReference type="ARBA" id="ARBA00022801"/>
    </source>
</evidence>
<feature type="compositionally biased region" description="Basic and acidic residues" evidence="19">
    <location>
        <begin position="217"/>
        <end position="229"/>
    </location>
</feature>
<comment type="catalytic activity">
    <reaction evidence="16">
        <text>L-threonyl-[protein] + ATP = O-phospho-L-threonyl-[protein] + ADP + H(+)</text>
        <dbReference type="Rhea" id="RHEA:46608"/>
        <dbReference type="Rhea" id="RHEA-COMP:11060"/>
        <dbReference type="Rhea" id="RHEA-COMP:11605"/>
        <dbReference type="ChEBI" id="CHEBI:15378"/>
        <dbReference type="ChEBI" id="CHEBI:30013"/>
        <dbReference type="ChEBI" id="CHEBI:30616"/>
        <dbReference type="ChEBI" id="CHEBI:61977"/>
        <dbReference type="ChEBI" id="CHEBI:456216"/>
        <dbReference type="EC" id="2.7.11.1"/>
    </reaction>
</comment>
<evidence type="ECO:0000256" key="6">
    <source>
        <dbReference type="ARBA" id="ARBA00022490"/>
    </source>
</evidence>
<dbReference type="CDD" id="cd05147">
    <property type="entry name" value="RIO1_euk"/>
    <property type="match status" value="1"/>
</dbReference>
<feature type="compositionally biased region" description="Basic residues" evidence="19">
    <location>
        <begin position="715"/>
        <end position="733"/>
    </location>
</feature>
<feature type="region of interest" description="Disordered" evidence="19">
    <location>
        <begin position="1"/>
        <end position="87"/>
    </location>
</feature>
<feature type="region of interest" description="Disordered" evidence="19">
    <location>
        <begin position="581"/>
        <end position="611"/>
    </location>
</feature>
<dbReference type="GO" id="GO:0005524">
    <property type="term" value="F:ATP binding"/>
    <property type="evidence" value="ECO:0007669"/>
    <property type="project" value="UniProtKB-KW"/>
</dbReference>
<gene>
    <name evidence="21" type="ORF">FA09DRAFT_315990</name>
</gene>
<dbReference type="GeneID" id="37268372"/>
<organism evidence="21 22">
    <name type="scientific">Tilletiopsis washingtonensis</name>
    <dbReference type="NCBI Taxonomy" id="58919"/>
    <lineage>
        <taxon>Eukaryota</taxon>
        <taxon>Fungi</taxon>
        <taxon>Dikarya</taxon>
        <taxon>Basidiomycota</taxon>
        <taxon>Ustilaginomycotina</taxon>
        <taxon>Exobasidiomycetes</taxon>
        <taxon>Entylomatales</taxon>
        <taxon>Entylomatales incertae sedis</taxon>
        <taxon>Tilletiopsis</taxon>
    </lineage>
</organism>
<evidence type="ECO:0000256" key="14">
    <source>
        <dbReference type="ARBA" id="ARBA00022840"/>
    </source>
</evidence>
<dbReference type="SMART" id="SM00090">
    <property type="entry name" value="RIO"/>
    <property type="match status" value="1"/>
</dbReference>
<keyword evidence="6" id="KW-0963">Cytoplasm</keyword>
<comment type="subcellular location">
    <subcellularLocation>
        <location evidence="2">Cytoplasm</location>
    </subcellularLocation>
</comment>
<dbReference type="GO" id="GO:0042254">
    <property type="term" value="P:ribosome biogenesis"/>
    <property type="evidence" value="ECO:0007669"/>
    <property type="project" value="UniProtKB-KW"/>
</dbReference>
<evidence type="ECO:0000256" key="10">
    <source>
        <dbReference type="ARBA" id="ARBA00022723"/>
    </source>
</evidence>
<evidence type="ECO:0000256" key="5">
    <source>
        <dbReference type="ARBA" id="ARBA00016038"/>
    </source>
</evidence>
<feature type="compositionally biased region" description="Low complexity" evidence="19">
    <location>
        <begin position="19"/>
        <end position="30"/>
    </location>
</feature>
<feature type="domain" description="RIO kinase" evidence="20">
    <location>
        <begin position="223"/>
        <end position="476"/>
    </location>
</feature>
<feature type="region of interest" description="Disordered" evidence="19">
    <location>
        <begin position="480"/>
        <end position="503"/>
    </location>
</feature>
<dbReference type="GO" id="GO:0016787">
    <property type="term" value="F:hydrolase activity"/>
    <property type="evidence" value="ECO:0007669"/>
    <property type="project" value="UniProtKB-KW"/>
</dbReference>
<evidence type="ECO:0000256" key="9">
    <source>
        <dbReference type="ARBA" id="ARBA00022679"/>
    </source>
</evidence>
<keyword evidence="7" id="KW-0690">Ribosome biogenesis</keyword>
<reference evidence="21 22" key="1">
    <citation type="journal article" date="2018" name="Mol. Biol. Evol.">
        <title>Broad Genomic Sampling Reveals a Smut Pathogenic Ancestry of the Fungal Clade Ustilaginomycotina.</title>
        <authorList>
            <person name="Kijpornyongpan T."/>
            <person name="Mondo S.J."/>
            <person name="Barry K."/>
            <person name="Sandor L."/>
            <person name="Lee J."/>
            <person name="Lipzen A."/>
            <person name="Pangilinan J."/>
            <person name="LaButti K."/>
            <person name="Hainaut M."/>
            <person name="Henrissat B."/>
            <person name="Grigoriev I.V."/>
            <person name="Spatafora J.W."/>
            <person name="Aime M.C."/>
        </authorList>
    </citation>
    <scope>NUCLEOTIDE SEQUENCE [LARGE SCALE GENOMIC DNA]</scope>
    <source>
        <strain evidence="21 22">MCA 4186</strain>
    </source>
</reference>
<dbReference type="Pfam" id="PF01163">
    <property type="entry name" value="RIO1"/>
    <property type="match status" value="1"/>
</dbReference>
<keyword evidence="15" id="KW-0460">Magnesium</keyword>
<evidence type="ECO:0000256" key="11">
    <source>
        <dbReference type="ARBA" id="ARBA00022741"/>
    </source>
</evidence>
<dbReference type="InterPro" id="IPR000687">
    <property type="entry name" value="RIO_kinase"/>
</dbReference>
<keyword evidence="8" id="KW-0723">Serine/threonine-protein kinase</keyword>
<evidence type="ECO:0000256" key="15">
    <source>
        <dbReference type="ARBA" id="ARBA00022842"/>
    </source>
</evidence>
<feature type="compositionally biased region" description="Acidic residues" evidence="19">
    <location>
        <begin position="58"/>
        <end position="75"/>
    </location>
</feature>
<evidence type="ECO:0000256" key="16">
    <source>
        <dbReference type="ARBA" id="ARBA00047899"/>
    </source>
</evidence>
<keyword evidence="22" id="KW-1185">Reference proteome</keyword>
<keyword evidence="11" id="KW-0547">Nucleotide-binding</keyword>
<keyword evidence="14" id="KW-0067">ATP-binding</keyword>
<dbReference type="PROSITE" id="PS01245">
    <property type="entry name" value="RIO1"/>
    <property type="match status" value="1"/>
</dbReference>
<dbReference type="GO" id="GO:0046872">
    <property type="term" value="F:metal ion binding"/>
    <property type="evidence" value="ECO:0007669"/>
    <property type="project" value="UniProtKB-KW"/>
</dbReference>
<dbReference type="GO" id="GO:0005737">
    <property type="term" value="C:cytoplasm"/>
    <property type="evidence" value="ECO:0007669"/>
    <property type="project" value="UniProtKB-SubCell"/>
</dbReference>
<evidence type="ECO:0000313" key="21">
    <source>
        <dbReference type="EMBL" id="PWN99593.1"/>
    </source>
</evidence>
<feature type="region of interest" description="Disordered" evidence="19">
    <location>
        <begin position="655"/>
        <end position="733"/>
    </location>
</feature>
<accession>A0A316ZH31</accession>
<dbReference type="InterPro" id="IPR018934">
    <property type="entry name" value="RIO_dom"/>
</dbReference>
<evidence type="ECO:0000256" key="3">
    <source>
        <dbReference type="ARBA" id="ARBA00009196"/>
    </source>
</evidence>
<comment type="similarity">
    <text evidence="3">Belongs to the protein kinase superfamily. RIO-type Ser/Thr kinase family.</text>
</comment>
<evidence type="ECO:0000256" key="8">
    <source>
        <dbReference type="ARBA" id="ARBA00022527"/>
    </source>
</evidence>
<keyword evidence="12" id="KW-0418">Kinase</keyword>
<evidence type="ECO:0000256" key="2">
    <source>
        <dbReference type="ARBA" id="ARBA00004496"/>
    </source>
</evidence>
<dbReference type="Gene3D" id="1.10.510.10">
    <property type="entry name" value="Transferase(Phosphotransferase) domain 1"/>
    <property type="match status" value="1"/>
</dbReference>
<comment type="cofactor">
    <cofactor evidence="1">
        <name>Mg(2+)</name>
        <dbReference type="ChEBI" id="CHEBI:18420"/>
    </cofactor>
</comment>
<keyword evidence="9" id="KW-0808">Transferase</keyword>
<keyword evidence="10" id="KW-0479">Metal-binding</keyword>
<evidence type="ECO:0000256" key="18">
    <source>
        <dbReference type="ARBA" id="ARBA00068838"/>
    </source>
</evidence>
<comment type="catalytic activity">
    <reaction evidence="17">
        <text>L-seryl-[protein] + ATP = O-phospho-L-seryl-[protein] + ADP + H(+)</text>
        <dbReference type="Rhea" id="RHEA:17989"/>
        <dbReference type="Rhea" id="RHEA-COMP:9863"/>
        <dbReference type="Rhea" id="RHEA-COMP:11604"/>
        <dbReference type="ChEBI" id="CHEBI:15378"/>
        <dbReference type="ChEBI" id="CHEBI:29999"/>
        <dbReference type="ChEBI" id="CHEBI:30616"/>
        <dbReference type="ChEBI" id="CHEBI:83421"/>
        <dbReference type="ChEBI" id="CHEBI:456216"/>
        <dbReference type="EC" id="2.7.11.1"/>
    </reaction>
</comment>
<dbReference type="InterPro" id="IPR011009">
    <property type="entry name" value="Kinase-like_dom_sf"/>
</dbReference>
<dbReference type="GO" id="GO:0004674">
    <property type="term" value="F:protein serine/threonine kinase activity"/>
    <property type="evidence" value="ECO:0007669"/>
    <property type="project" value="UniProtKB-KW"/>
</dbReference>